<feature type="transmembrane region" description="Helical" evidence="14">
    <location>
        <begin position="238"/>
        <end position="259"/>
    </location>
</feature>
<keyword evidence="5 14" id="KW-0812">Transmembrane</keyword>
<feature type="domain" description="Fibronectin type-III" evidence="15">
    <location>
        <begin position="138"/>
        <end position="235"/>
    </location>
</feature>
<evidence type="ECO:0000259" key="15">
    <source>
        <dbReference type="PROSITE" id="PS50853"/>
    </source>
</evidence>
<sequence>MYYDRISVLVLYALSWALIASTSWTFESKVSQLLRDEQENLKCFSETLRDFTCFWEEDRKNSFLGPHTYTFIYQYQNENSSMCAVSELPMQGTSGKRLFFCNIPKTQSFVPLQLRVFQGGKELYKRSLFIDHVVLLDPPANLTVVSTGKQGELTVSWLPPVVKYIHDSLMYEIRYVAKGIPMRKEIVKASTKFTLRGLQPSSKYKVLVRAKPDGISYDGYWSAWSDAEFGTTAPSDPLIVVLVLIISMILILLSVIILLSHHKFLLKKMWPDIPSPEHKFPGLFTVYNGDFQEWLGHSSGSRWPVHVYTEELPSSLEVLSEVSLTPPLTSHTSHPRSDTITRSAGFLREEPQAIEEAGNQLKTQDVDAGLIGRWQEPPHSHWLMEQLRNFHEHPELLSHSSLLESQDTYVTLNQNSPHVQGDVQRDDSFEESLPLQVLFASKESSLMAASDSDIGSLPQSSGSGRLSSQSSLEYPNHTWPTKGPGYTYMAVADSGVSMDYSPVSFSRITDMSNGTIYANAYKNDIPGRKRQLTSQPINFGY</sequence>
<dbReference type="InterPro" id="IPR036116">
    <property type="entry name" value="FN3_sf"/>
</dbReference>
<evidence type="ECO:0000256" key="9">
    <source>
        <dbReference type="ARBA" id="ARBA00023157"/>
    </source>
</evidence>
<dbReference type="GO" id="GO:0009897">
    <property type="term" value="C:external side of plasma membrane"/>
    <property type="evidence" value="ECO:0007669"/>
    <property type="project" value="TreeGrafter"/>
</dbReference>
<dbReference type="OrthoDB" id="9890439at2759"/>
<keyword evidence="11" id="KW-0325">Glycoprotein</keyword>
<evidence type="ECO:0000256" key="8">
    <source>
        <dbReference type="ARBA" id="ARBA00023136"/>
    </source>
</evidence>
<evidence type="ECO:0000256" key="5">
    <source>
        <dbReference type="ARBA" id="ARBA00022692"/>
    </source>
</evidence>
<dbReference type="InterPro" id="IPR015152">
    <property type="entry name" value="Growth/epo_recpt_lig-bind"/>
</dbReference>
<dbReference type="EMBL" id="JABFDY010000014">
    <property type="protein sequence ID" value="KAF7698158.1"/>
    <property type="molecule type" value="Genomic_DNA"/>
</dbReference>
<dbReference type="CDD" id="cd00063">
    <property type="entry name" value="FN3"/>
    <property type="match status" value="1"/>
</dbReference>
<reference evidence="16" key="1">
    <citation type="submission" date="2020-08" db="EMBL/GenBank/DDBJ databases">
        <title>Chromosome-level assembly of Southern catfish (Silurus meridionalis) provides insights into visual adaptation to the nocturnal and benthic lifestyles.</title>
        <authorList>
            <person name="Zhang Y."/>
            <person name="Wang D."/>
            <person name="Peng Z."/>
        </authorList>
    </citation>
    <scope>NUCLEOTIDE SEQUENCE</scope>
    <source>
        <strain evidence="16">SWU-2019-XX</strain>
        <tissue evidence="16">Muscle</tissue>
    </source>
</reference>
<keyword evidence="10" id="KW-0675">Receptor</keyword>
<dbReference type="PANTHER" id="PTHR23037:SF28">
    <property type="entry name" value="ERYTHROPOIETIN RECEPTOR"/>
    <property type="match status" value="1"/>
</dbReference>
<dbReference type="PANTHER" id="PTHR23037">
    <property type="entry name" value="CYTOKINE RECEPTOR"/>
    <property type="match status" value="1"/>
</dbReference>
<comment type="similarity">
    <text evidence="2">Belongs to the type I cytokine receptor family. Type 1 subfamily.</text>
</comment>
<keyword evidence="7 14" id="KW-1133">Transmembrane helix</keyword>
<dbReference type="SUPFAM" id="SSF49265">
    <property type="entry name" value="Fibronectin type III"/>
    <property type="match status" value="2"/>
</dbReference>
<dbReference type="InterPro" id="IPR003961">
    <property type="entry name" value="FN3_dom"/>
</dbReference>
<evidence type="ECO:0000313" key="17">
    <source>
        <dbReference type="Proteomes" id="UP000606274"/>
    </source>
</evidence>
<dbReference type="SMART" id="SM00060">
    <property type="entry name" value="FN3"/>
    <property type="match status" value="1"/>
</dbReference>
<dbReference type="Pfam" id="PF09067">
    <property type="entry name" value="EpoR_lig-bind"/>
    <property type="match status" value="1"/>
</dbReference>
<evidence type="ECO:0000256" key="14">
    <source>
        <dbReference type="SAM" id="Phobius"/>
    </source>
</evidence>
<keyword evidence="8 14" id="KW-0472">Membrane</keyword>
<protein>
    <recommendedName>
        <fullName evidence="3">Erythropoietin receptor</fullName>
    </recommendedName>
</protein>
<keyword evidence="6" id="KW-0732">Signal</keyword>
<dbReference type="GO" id="GO:0004896">
    <property type="term" value="F:cytokine receptor activity"/>
    <property type="evidence" value="ECO:0007669"/>
    <property type="project" value="TreeGrafter"/>
</dbReference>
<evidence type="ECO:0000256" key="1">
    <source>
        <dbReference type="ARBA" id="ARBA00004251"/>
    </source>
</evidence>
<evidence type="ECO:0000256" key="11">
    <source>
        <dbReference type="ARBA" id="ARBA00023180"/>
    </source>
</evidence>
<dbReference type="PIRSF" id="PIRSF001959">
    <property type="entry name" value="EPO_receptor"/>
    <property type="match status" value="1"/>
</dbReference>
<evidence type="ECO:0000256" key="7">
    <source>
        <dbReference type="ARBA" id="ARBA00022989"/>
    </source>
</evidence>
<evidence type="ECO:0000256" key="4">
    <source>
        <dbReference type="ARBA" id="ARBA00022475"/>
    </source>
</evidence>
<evidence type="ECO:0000256" key="12">
    <source>
        <dbReference type="PIRSR" id="PIRSR001959-2"/>
    </source>
</evidence>
<comment type="caution">
    <text evidence="16">The sequence shown here is derived from an EMBL/GenBank/DDBJ whole genome shotgun (WGS) entry which is preliminary data.</text>
</comment>
<evidence type="ECO:0000256" key="2">
    <source>
        <dbReference type="ARBA" id="ARBA00007885"/>
    </source>
</evidence>
<dbReference type="Gene3D" id="2.60.40.10">
    <property type="entry name" value="Immunoglobulins"/>
    <property type="match status" value="2"/>
</dbReference>
<evidence type="ECO:0000256" key="13">
    <source>
        <dbReference type="SAM" id="MobiDB-lite"/>
    </source>
</evidence>
<dbReference type="AlphaFoldDB" id="A0A8T0B0F5"/>
<gene>
    <name evidence="16" type="ORF">HF521_004668</name>
</gene>
<evidence type="ECO:0000256" key="6">
    <source>
        <dbReference type="ARBA" id="ARBA00022729"/>
    </source>
</evidence>
<evidence type="ECO:0000256" key="10">
    <source>
        <dbReference type="ARBA" id="ARBA00023170"/>
    </source>
</evidence>
<comment type="subcellular location">
    <subcellularLocation>
        <location evidence="1">Cell membrane</location>
        <topology evidence="1">Single-pass type I membrane protein</topology>
    </subcellularLocation>
</comment>
<evidence type="ECO:0000256" key="3">
    <source>
        <dbReference type="ARBA" id="ARBA00018355"/>
    </source>
</evidence>
<accession>A0A8T0B0F5</accession>
<feature type="compositionally biased region" description="Low complexity" evidence="13">
    <location>
        <begin position="455"/>
        <end position="472"/>
    </location>
</feature>
<dbReference type="Proteomes" id="UP000606274">
    <property type="component" value="Unassembled WGS sequence"/>
</dbReference>
<keyword evidence="17" id="KW-1185">Reference proteome</keyword>
<feature type="disulfide bond" evidence="12">
    <location>
        <begin position="43"/>
        <end position="53"/>
    </location>
</feature>
<feature type="region of interest" description="Disordered" evidence="13">
    <location>
        <begin position="450"/>
        <end position="476"/>
    </location>
</feature>
<dbReference type="PROSITE" id="PS50853">
    <property type="entry name" value="FN3"/>
    <property type="match status" value="1"/>
</dbReference>
<feature type="disulfide bond" evidence="12">
    <location>
        <begin position="83"/>
        <end position="101"/>
    </location>
</feature>
<dbReference type="InterPro" id="IPR013783">
    <property type="entry name" value="Ig-like_fold"/>
</dbReference>
<proteinExistence type="inferred from homology"/>
<keyword evidence="4" id="KW-1003">Cell membrane</keyword>
<keyword evidence="9 12" id="KW-1015">Disulfide bond</keyword>
<organism evidence="16 17">
    <name type="scientific">Silurus meridionalis</name>
    <name type="common">Southern catfish</name>
    <name type="synonym">Silurus soldatovi meridionalis</name>
    <dbReference type="NCBI Taxonomy" id="175797"/>
    <lineage>
        <taxon>Eukaryota</taxon>
        <taxon>Metazoa</taxon>
        <taxon>Chordata</taxon>
        <taxon>Craniata</taxon>
        <taxon>Vertebrata</taxon>
        <taxon>Euteleostomi</taxon>
        <taxon>Actinopterygii</taxon>
        <taxon>Neopterygii</taxon>
        <taxon>Teleostei</taxon>
        <taxon>Ostariophysi</taxon>
        <taxon>Siluriformes</taxon>
        <taxon>Siluridae</taxon>
        <taxon>Silurus</taxon>
    </lineage>
</organism>
<evidence type="ECO:0000313" key="16">
    <source>
        <dbReference type="EMBL" id="KAF7698158.1"/>
    </source>
</evidence>
<name>A0A8T0B0F5_SILME</name>
<dbReference type="InterPro" id="IPR009167">
    <property type="entry name" value="Erythropoietin_rcpt"/>
</dbReference>
<dbReference type="Pfam" id="PF00041">
    <property type="entry name" value="fn3"/>
    <property type="match status" value="1"/>
</dbReference>